<reference evidence="7" key="1">
    <citation type="submission" date="2016-07" db="EMBL/GenBank/DDBJ databases">
        <authorList>
            <person name="Florea S."/>
            <person name="Webb J.S."/>
            <person name="Jaromczyk J."/>
            <person name="Schardl C.L."/>
        </authorList>
    </citation>
    <scope>NUCLEOTIDE SEQUENCE [LARGE SCALE GENOMIC DNA]</scope>
    <source>
        <strain evidence="7">CY1</strain>
    </source>
</reference>
<dbReference type="Pfam" id="PF12833">
    <property type="entry name" value="HTH_18"/>
    <property type="match status" value="1"/>
</dbReference>
<keyword evidence="3" id="KW-0804">Transcription</keyword>
<protein>
    <recommendedName>
        <fullName evidence="5">HTH araC/xylS-type domain-containing protein</fullName>
    </recommendedName>
</protein>
<evidence type="ECO:0000256" key="2">
    <source>
        <dbReference type="ARBA" id="ARBA00023125"/>
    </source>
</evidence>
<dbReference type="Proteomes" id="UP000190626">
    <property type="component" value="Unassembled WGS sequence"/>
</dbReference>
<dbReference type="PROSITE" id="PS00041">
    <property type="entry name" value="HTH_ARAC_FAMILY_1"/>
    <property type="match status" value="1"/>
</dbReference>
<evidence type="ECO:0000313" key="7">
    <source>
        <dbReference type="Proteomes" id="UP000190626"/>
    </source>
</evidence>
<dbReference type="GO" id="GO:0043565">
    <property type="term" value="F:sequence-specific DNA binding"/>
    <property type="evidence" value="ECO:0007669"/>
    <property type="project" value="InterPro"/>
</dbReference>
<accession>A0A1V4HCK4</accession>
<keyword evidence="1" id="KW-0805">Transcription regulation</keyword>
<feature type="domain" description="HTH araC/xylS-type" evidence="5">
    <location>
        <begin position="644"/>
        <end position="743"/>
    </location>
</feature>
<dbReference type="OrthoDB" id="1877256at2"/>
<feature type="transmembrane region" description="Helical" evidence="4">
    <location>
        <begin position="12"/>
        <end position="32"/>
    </location>
</feature>
<keyword evidence="2" id="KW-0238">DNA-binding</keyword>
<dbReference type="GO" id="GO:0003700">
    <property type="term" value="F:DNA-binding transcription factor activity"/>
    <property type="evidence" value="ECO:0007669"/>
    <property type="project" value="InterPro"/>
</dbReference>
<dbReference type="PRINTS" id="PR00032">
    <property type="entry name" value="HTHARAC"/>
</dbReference>
<evidence type="ECO:0000256" key="1">
    <source>
        <dbReference type="ARBA" id="ARBA00023015"/>
    </source>
</evidence>
<gene>
    <name evidence="6" type="ORF">BC351_07835</name>
</gene>
<dbReference type="InterPro" id="IPR020449">
    <property type="entry name" value="Tscrpt_reg_AraC-type_HTH"/>
</dbReference>
<dbReference type="InterPro" id="IPR018062">
    <property type="entry name" value="HTH_AraC-typ_CS"/>
</dbReference>
<evidence type="ECO:0000256" key="3">
    <source>
        <dbReference type="ARBA" id="ARBA00023163"/>
    </source>
</evidence>
<dbReference type="InterPro" id="IPR041522">
    <property type="entry name" value="CdaR_GGDEF"/>
</dbReference>
<name>A0A1V4HCK4_9BACL</name>
<dbReference type="AlphaFoldDB" id="A0A1V4HCK4"/>
<sequence length="745" mass="86484">MRKKWRNRLVFAYLPVFILVIVVLLWIFFVTMSELSKQQALKANEIYAENTMQYMDSKLRTVEQYIVQTFLDDQSVIDFYSTSPLALNRYLNDRDVYKKLILLRDSFSEIDSVYLYRTRDQIVLSDTSMMGLEQFSNSPYLHTLMAAPPANRWNIGREYLDNSGVTTPVVSLVMRMPLPLGTEGVLVANIKLNTLSKLLDNVSRSKFSYLHLLDARGEYMIGDDAISGAAGANREDVTVIKSEYTGWTIRSGFIDGVVFRFLSNLNAFWLVIGIITVLAGALWIVYVSRQNYKPIESLLERLSSVPLQLQKPHILGKVKHDEFKIIDNLLDHLLEQFGKYRLENDENFSYRRRYLFEQLLTGTQLKLEDGWDKELSHFGFQETNDPYRVAILEIDKYSNFTSAYTNKDQYLIKFIIDNVVQELSQNAGILICLEWIEKHRLCVVCQMPNEFASGDPLHEIMRKTVDWVHTNVAITITCGLGTKASGLQQVSSSYEEALEALSYKTTFGVSSVIDFKDINTKSGEEIFRSLPAIRELVHFFRNGEAQWERHYDALFAEIRNQLFSREQVVNLMNYLLFHFYKEMSGLSPEYLECWREYALNPINEWVASFDTVDELEKELHAILQDACLRLDKLRAQRSQHDLIDQVKAYIEDEFNNPDFSLVMLSERFKLTPNYLSRLFKEEFGEKFIDYLAGLRIEQAKHLLVTTSTAIQEIAVKVGYTHTFSFIRVFKKLVGRTPGDYRKEFH</sequence>
<keyword evidence="7" id="KW-1185">Reference proteome</keyword>
<dbReference type="InterPro" id="IPR009057">
    <property type="entry name" value="Homeodomain-like_sf"/>
</dbReference>
<keyword evidence="4" id="KW-1133">Transmembrane helix</keyword>
<dbReference type="STRING" id="1469647.BC351_07835"/>
<keyword evidence="4" id="KW-0472">Membrane</keyword>
<dbReference type="Pfam" id="PF17853">
    <property type="entry name" value="GGDEF_2"/>
    <property type="match status" value="1"/>
</dbReference>
<dbReference type="PROSITE" id="PS01124">
    <property type="entry name" value="HTH_ARAC_FAMILY_2"/>
    <property type="match status" value="1"/>
</dbReference>
<dbReference type="PANTHER" id="PTHR43280">
    <property type="entry name" value="ARAC-FAMILY TRANSCRIPTIONAL REGULATOR"/>
    <property type="match status" value="1"/>
</dbReference>
<dbReference type="RefSeq" id="WP_079417762.1">
    <property type="nucleotide sequence ID" value="NZ_MBTG01000034.1"/>
</dbReference>
<feature type="transmembrane region" description="Helical" evidence="4">
    <location>
        <begin position="267"/>
        <end position="287"/>
    </location>
</feature>
<comment type="caution">
    <text evidence="6">The sequence shown here is derived from an EMBL/GenBank/DDBJ whole genome shotgun (WGS) entry which is preliminary data.</text>
</comment>
<dbReference type="InterPro" id="IPR018060">
    <property type="entry name" value="HTH_AraC"/>
</dbReference>
<dbReference type="SUPFAM" id="SSF46689">
    <property type="entry name" value="Homeodomain-like"/>
    <property type="match status" value="1"/>
</dbReference>
<evidence type="ECO:0000256" key="4">
    <source>
        <dbReference type="SAM" id="Phobius"/>
    </source>
</evidence>
<dbReference type="SMART" id="SM00342">
    <property type="entry name" value="HTH_ARAC"/>
    <property type="match status" value="1"/>
</dbReference>
<dbReference type="Gene3D" id="1.10.10.60">
    <property type="entry name" value="Homeodomain-like"/>
    <property type="match status" value="2"/>
</dbReference>
<dbReference type="PANTHER" id="PTHR43280:SF10">
    <property type="entry name" value="REGULATORY PROTEIN POCR"/>
    <property type="match status" value="1"/>
</dbReference>
<dbReference type="EMBL" id="MBTG01000034">
    <property type="protein sequence ID" value="OPH50552.1"/>
    <property type="molecule type" value="Genomic_DNA"/>
</dbReference>
<organism evidence="6 7">
    <name type="scientific">Paenibacillus ferrarius</name>
    <dbReference type="NCBI Taxonomy" id="1469647"/>
    <lineage>
        <taxon>Bacteria</taxon>
        <taxon>Bacillati</taxon>
        <taxon>Bacillota</taxon>
        <taxon>Bacilli</taxon>
        <taxon>Bacillales</taxon>
        <taxon>Paenibacillaceae</taxon>
        <taxon>Paenibacillus</taxon>
    </lineage>
</organism>
<keyword evidence="4" id="KW-0812">Transmembrane</keyword>
<evidence type="ECO:0000313" key="6">
    <source>
        <dbReference type="EMBL" id="OPH50552.1"/>
    </source>
</evidence>
<proteinExistence type="predicted"/>
<evidence type="ECO:0000259" key="5">
    <source>
        <dbReference type="PROSITE" id="PS01124"/>
    </source>
</evidence>